<accession>B4CWR3</accession>
<sequence length="508" mass="56665">MPAIPIEQAFQVAAVLQQAGRLTEAETTYRQILTAAPHFLRAWVALGSTLSAMGRWPEAIKVLERTLTLDPNRPEIHFNLGNNHAKSGQWEPAIASFRKALVLRPNCAQTCTNLAGVLLEQDRLDEAIAHFQRALTLHPAAEMHYNLGVAYTRAARGEEAIACFRRALALRPDYANAHWALAPELMRRGHYEEGWRVYARYGHCPDPVRPLRKFPVPPWDGSRMEGETLLVHEEQGFGDAIQFLRYLPLLRERSGAARVLIECPAPLSRLIQSSALCHGMVIEPRDEPDTAPPACDRHIAFLDLPFTLEKWAPLSTSQPYLQAPAASREAWGERLGVRAAAGFSEPSPTRRWRVGLAWAGNPRQLNNSRRSLPPEKLLPLFQTPNVDFYSLQVRPAAGTPLQLRQAGLIDLTESIGDFADTAGLMEQLDLVITVDTSVAHLAGALGRPVWTLLSFVPDWRWGLEGEDSPWYSNMRLFRQPALGDWDAVIRRVSEELSALVAGITQYTS</sequence>
<feature type="repeat" description="TPR" evidence="1">
    <location>
        <begin position="40"/>
        <end position="73"/>
    </location>
</feature>
<organism evidence="2 3">
    <name type="scientific">Chthoniobacter flavus Ellin428</name>
    <dbReference type="NCBI Taxonomy" id="497964"/>
    <lineage>
        <taxon>Bacteria</taxon>
        <taxon>Pseudomonadati</taxon>
        <taxon>Verrucomicrobiota</taxon>
        <taxon>Spartobacteria</taxon>
        <taxon>Chthoniobacterales</taxon>
        <taxon>Chthoniobacteraceae</taxon>
        <taxon>Chthoniobacter</taxon>
    </lineage>
</organism>
<dbReference type="EMBL" id="ABVL01000002">
    <property type="protein sequence ID" value="EDY21855.1"/>
    <property type="molecule type" value="Genomic_DNA"/>
</dbReference>
<dbReference type="Pfam" id="PF14559">
    <property type="entry name" value="TPR_19"/>
    <property type="match status" value="1"/>
</dbReference>
<dbReference type="SMART" id="SM00028">
    <property type="entry name" value="TPR"/>
    <property type="match status" value="5"/>
</dbReference>
<feature type="repeat" description="TPR" evidence="1">
    <location>
        <begin position="74"/>
        <end position="107"/>
    </location>
</feature>
<dbReference type="InterPro" id="IPR052384">
    <property type="entry name" value="TMTC_O-mannosyltransferase"/>
</dbReference>
<dbReference type="PANTHER" id="PTHR44216:SF3">
    <property type="entry name" value="PROTEIN O-MANNOSYL-TRANSFERASE TMTC2"/>
    <property type="match status" value="1"/>
</dbReference>
<evidence type="ECO:0000313" key="3">
    <source>
        <dbReference type="Proteomes" id="UP000005824"/>
    </source>
</evidence>
<evidence type="ECO:0000256" key="1">
    <source>
        <dbReference type="PROSITE-ProRule" id="PRU00339"/>
    </source>
</evidence>
<comment type="caution">
    <text evidence="2">The sequence shown here is derived from an EMBL/GenBank/DDBJ whole genome shotgun (WGS) entry which is preliminary data.</text>
</comment>
<dbReference type="RefSeq" id="WP_006978427.1">
    <property type="nucleotide sequence ID" value="NZ_ABVL01000002.1"/>
</dbReference>
<dbReference type="PROSITE" id="PS50293">
    <property type="entry name" value="TPR_REGION"/>
    <property type="match status" value="2"/>
</dbReference>
<feature type="repeat" description="TPR" evidence="1">
    <location>
        <begin position="141"/>
        <end position="174"/>
    </location>
</feature>
<dbReference type="GO" id="GO:0000030">
    <property type="term" value="F:mannosyltransferase activity"/>
    <property type="evidence" value="ECO:0007669"/>
    <property type="project" value="TreeGrafter"/>
</dbReference>
<protein>
    <submittedName>
        <fullName evidence="2">TPR repeat-containing protein</fullName>
    </submittedName>
</protein>
<dbReference type="Proteomes" id="UP000005824">
    <property type="component" value="Unassembled WGS sequence"/>
</dbReference>
<dbReference type="STRING" id="497964.CfE428DRAFT_1101"/>
<dbReference type="eggNOG" id="COG0457">
    <property type="taxonomic scope" value="Bacteria"/>
</dbReference>
<dbReference type="Pfam" id="PF01075">
    <property type="entry name" value="Glyco_transf_9"/>
    <property type="match status" value="1"/>
</dbReference>
<dbReference type="AlphaFoldDB" id="B4CWR3"/>
<dbReference type="PROSITE" id="PS50005">
    <property type="entry name" value="TPR"/>
    <property type="match status" value="3"/>
</dbReference>
<dbReference type="GO" id="GO:0035269">
    <property type="term" value="P:protein O-linked glycosylation via mannose"/>
    <property type="evidence" value="ECO:0007669"/>
    <property type="project" value="TreeGrafter"/>
</dbReference>
<dbReference type="SUPFAM" id="SSF48452">
    <property type="entry name" value="TPR-like"/>
    <property type="match status" value="1"/>
</dbReference>
<keyword evidence="3" id="KW-1185">Reference proteome</keyword>
<dbReference type="Pfam" id="PF13432">
    <property type="entry name" value="TPR_16"/>
    <property type="match status" value="1"/>
</dbReference>
<dbReference type="InParanoid" id="B4CWR3"/>
<dbReference type="InterPro" id="IPR011990">
    <property type="entry name" value="TPR-like_helical_dom_sf"/>
</dbReference>
<proteinExistence type="predicted"/>
<keyword evidence="1" id="KW-0802">TPR repeat</keyword>
<dbReference type="InterPro" id="IPR002201">
    <property type="entry name" value="Glyco_trans_9"/>
</dbReference>
<name>B4CWR3_9BACT</name>
<gene>
    <name evidence="2" type="ORF">CfE428DRAFT_1101</name>
</gene>
<evidence type="ECO:0000313" key="2">
    <source>
        <dbReference type="EMBL" id="EDY21855.1"/>
    </source>
</evidence>
<dbReference type="SUPFAM" id="SSF53756">
    <property type="entry name" value="UDP-Glycosyltransferase/glycogen phosphorylase"/>
    <property type="match status" value="1"/>
</dbReference>
<dbReference type="Gene3D" id="1.25.40.10">
    <property type="entry name" value="Tetratricopeptide repeat domain"/>
    <property type="match status" value="3"/>
</dbReference>
<dbReference type="Gene3D" id="3.40.50.2000">
    <property type="entry name" value="Glycogen Phosphorylase B"/>
    <property type="match status" value="1"/>
</dbReference>
<dbReference type="PANTHER" id="PTHR44216">
    <property type="entry name" value="PROTEIN O-MANNOSYL-TRANSFERASE TMTC2"/>
    <property type="match status" value="1"/>
</dbReference>
<dbReference type="InterPro" id="IPR019734">
    <property type="entry name" value="TPR_rpt"/>
</dbReference>
<reference evidence="2 3" key="1">
    <citation type="journal article" date="2011" name="J. Bacteriol.">
        <title>Genome sequence of Chthoniobacter flavus Ellin428, an aerobic heterotrophic soil bacterium.</title>
        <authorList>
            <person name="Kant R."/>
            <person name="van Passel M.W."/>
            <person name="Palva A."/>
            <person name="Lucas S."/>
            <person name="Lapidus A."/>
            <person name="Glavina Del Rio T."/>
            <person name="Dalin E."/>
            <person name="Tice H."/>
            <person name="Bruce D."/>
            <person name="Goodwin L."/>
            <person name="Pitluck S."/>
            <person name="Larimer F.W."/>
            <person name="Land M.L."/>
            <person name="Hauser L."/>
            <person name="Sangwan P."/>
            <person name="de Vos W.M."/>
            <person name="Janssen P.H."/>
            <person name="Smidt H."/>
        </authorList>
    </citation>
    <scope>NUCLEOTIDE SEQUENCE [LARGE SCALE GENOMIC DNA]</scope>
    <source>
        <strain evidence="2 3">Ellin428</strain>
    </source>
</reference>